<dbReference type="PANTHER" id="PTHR30437:SF5">
    <property type="entry name" value="REGULATOR OF NUCLEOSIDE DIPHOSPHATE KINASE"/>
    <property type="match status" value="1"/>
</dbReference>
<dbReference type="PROSITE" id="PS51186">
    <property type="entry name" value="GNAT"/>
    <property type="match status" value="1"/>
</dbReference>
<dbReference type="AlphaFoldDB" id="A0A2V4L0A0"/>
<dbReference type="GO" id="GO:0006354">
    <property type="term" value="P:DNA-templated transcription elongation"/>
    <property type="evidence" value="ECO:0007669"/>
    <property type="project" value="TreeGrafter"/>
</dbReference>
<reference evidence="2 3" key="1">
    <citation type="submission" date="2018-06" db="EMBL/GenBank/DDBJ databases">
        <title>Pseudomonas diversity within urban Lake Michigan freshwaters.</title>
        <authorList>
            <person name="Batrich M."/>
            <person name="Hatzopoulos T."/>
            <person name="Putonti C."/>
        </authorList>
    </citation>
    <scope>NUCLEOTIDE SEQUENCE [LARGE SCALE GENOMIC DNA]</scope>
    <source>
        <strain evidence="2 3">MB-090714</strain>
    </source>
</reference>
<dbReference type="InterPro" id="IPR029462">
    <property type="entry name" value="Rnk_N"/>
</dbReference>
<dbReference type="Proteomes" id="UP000248146">
    <property type="component" value="Unassembled WGS sequence"/>
</dbReference>
<dbReference type="Pfam" id="PF14760">
    <property type="entry name" value="Rnk_N"/>
    <property type="match status" value="1"/>
</dbReference>
<feature type="domain" description="N-acetyltransferase" evidence="1">
    <location>
        <begin position="44"/>
        <end position="187"/>
    </location>
</feature>
<gene>
    <name evidence="2" type="ORF">DMO17_07135</name>
</gene>
<name>A0A2V4L0A0_AQUAC</name>
<dbReference type="GO" id="GO:0032784">
    <property type="term" value="P:regulation of DNA-templated transcription elongation"/>
    <property type="evidence" value="ECO:0007669"/>
    <property type="project" value="InterPro"/>
</dbReference>
<dbReference type="InterPro" id="IPR000182">
    <property type="entry name" value="GNAT_dom"/>
</dbReference>
<comment type="caution">
    <text evidence="2">The sequence shown here is derived from an EMBL/GenBank/DDBJ whole genome shotgun (WGS) entry which is preliminary data.</text>
</comment>
<dbReference type="GO" id="GO:0070063">
    <property type="term" value="F:RNA polymerase binding"/>
    <property type="evidence" value="ECO:0007669"/>
    <property type="project" value="InterPro"/>
</dbReference>
<evidence type="ECO:0000259" key="1">
    <source>
        <dbReference type="PROSITE" id="PS51186"/>
    </source>
</evidence>
<dbReference type="EMBL" id="QJRX01000003">
    <property type="protein sequence ID" value="PYC27505.1"/>
    <property type="molecule type" value="Genomic_DNA"/>
</dbReference>
<proteinExistence type="predicted"/>
<organism evidence="2 3">
    <name type="scientific">Aquipseudomonas alcaligenes</name>
    <name type="common">Pseudomonas alcaligenes</name>
    <dbReference type="NCBI Taxonomy" id="43263"/>
    <lineage>
        <taxon>Bacteria</taxon>
        <taxon>Pseudomonadati</taxon>
        <taxon>Pseudomonadota</taxon>
        <taxon>Gammaproteobacteria</taxon>
        <taxon>Pseudomonadales</taxon>
        <taxon>Pseudomonadaceae</taxon>
        <taxon>Aquipseudomonas</taxon>
    </lineage>
</organism>
<dbReference type="SUPFAM" id="SSF54534">
    <property type="entry name" value="FKBP-like"/>
    <property type="match status" value="1"/>
</dbReference>
<dbReference type="OrthoDB" id="192847at2"/>
<keyword evidence="2" id="KW-0808">Transferase</keyword>
<evidence type="ECO:0000313" key="3">
    <source>
        <dbReference type="Proteomes" id="UP000248146"/>
    </source>
</evidence>
<sequence length="320" mass="35824">MAVAMKGFHSLQTPVVKMNKPFISLCPEITRAHALKLMDWLEDERVTCYLSDSRHTSRFIEQAIDRTQLPILTHLFNRGGRFFMAYDRHDAPVGFVRLIKTGAQCEIVLVIGDSDTWGRNLGTSTLREGMKLAFLDMRAEKLIAKIHPDNVRSLKAFLRSGFLLESESPALKSFSMTAGRYLQLLREGGAGDSGRIYITEVDKSRLESLIALEQGPAVVELEHELERAIVVKPQQVACNVVTMNSRALLQLDEEELEVALVYPEDADTNAGKHSVCSDIGAAILGYQEGDTIDWRIADRTCRIAIRKVLYQPEAAGHFHL</sequence>
<dbReference type="InterPro" id="IPR016181">
    <property type="entry name" value="Acyl_CoA_acyltransferase"/>
</dbReference>
<dbReference type="GO" id="GO:0016747">
    <property type="term" value="F:acyltransferase activity, transferring groups other than amino-acyl groups"/>
    <property type="evidence" value="ECO:0007669"/>
    <property type="project" value="InterPro"/>
</dbReference>
<dbReference type="Pfam" id="PF01272">
    <property type="entry name" value="GreA_GreB"/>
    <property type="match status" value="1"/>
</dbReference>
<accession>A0A2V4L0A0</accession>
<protein>
    <submittedName>
        <fullName evidence="2">GNAT family N-acetyltransferase</fullName>
    </submittedName>
</protein>
<dbReference type="PANTHER" id="PTHR30437">
    <property type="entry name" value="TRANSCRIPTION ELONGATION FACTOR GREA"/>
    <property type="match status" value="1"/>
</dbReference>
<dbReference type="SUPFAM" id="SSF55729">
    <property type="entry name" value="Acyl-CoA N-acyltransferases (Nat)"/>
    <property type="match status" value="1"/>
</dbReference>
<dbReference type="InterPro" id="IPR001437">
    <property type="entry name" value="Tscrpt_elong_fac_GreA/B_C"/>
</dbReference>
<evidence type="ECO:0000313" key="2">
    <source>
        <dbReference type="EMBL" id="PYC27505.1"/>
    </source>
</evidence>
<dbReference type="InterPro" id="IPR023459">
    <property type="entry name" value="Tscrpt_elong_fac_GreA/B_fam"/>
</dbReference>
<dbReference type="Gene3D" id="3.10.50.30">
    <property type="entry name" value="Transcription elongation factor, GreA/GreB, C-terminal domain"/>
    <property type="match status" value="1"/>
</dbReference>
<dbReference type="Pfam" id="PF13302">
    <property type="entry name" value="Acetyltransf_3"/>
    <property type="match status" value="1"/>
</dbReference>
<dbReference type="RefSeq" id="WP_110681802.1">
    <property type="nucleotide sequence ID" value="NZ_QJRX01000003.1"/>
</dbReference>
<dbReference type="Gene3D" id="3.40.630.30">
    <property type="match status" value="1"/>
</dbReference>
<dbReference type="InterPro" id="IPR036953">
    <property type="entry name" value="GreA/GreB_C_sf"/>
</dbReference>
<dbReference type="Gene3D" id="1.10.286.20">
    <property type="match status" value="1"/>
</dbReference>
<dbReference type="GO" id="GO:0003677">
    <property type="term" value="F:DNA binding"/>
    <property type="evidence" value="ECO:0007669"/>
    <property type="project" value="InterPro"/>
</dbReference>